<feature type="compositionally biased region" description="Polar residues" evidence="4">
    <location>
        <begin position="584"/>
        <end position="600"/>
    </location>
</feature>
<feature type="chain" id="PRO_5035962886" description="Carboxylic ester hydrolase" evidence="3">
    <location>
        <begin position="25"/>
        <end position="647"/>
    </location>
</feature>
<name>A0A8S4N6L4_OWEFU</name>
<dbReference type="InterPro" id="IPR051093">
    <property type="entry name" value="Neuroligin/BSAL"/>
</dbReference>
<reference evidence="7" key="1">
    <citation type="submission" date="2022-03" db="EMBL/GenBank/DDBJ databases">
        <authorList>
            <person name="Martin C."/>
        </authorList>
    </citation>
    <scope>NUCLEOTIDE SEQUENCE</scope>
</reference>
<dbReference type="Pfam" id="PF00135">
    <property type="entry name" value="COesterase"/>
    <property type="match status" value="1"/>
</dbReference>
<dbReference type="Gene3D" id="3.40.50.1820">
    <property type="entry name" value="alpha/beta hydrolase"/>
    <property type="match status" value="1"/>
</dbReference>
<proteinExistence type="inferred from homology"/>
<evidence type="ECO:0000256" key="1">
    <source>
        <dbReference type="ARBA" id="ARBA00005964"/>
    </source>
</evidence>
<dbReference type="EMBL" id="CAIIXF020000002">
    <property type="protein sequence ID" value="CAH1776529.1"/>
    <property type="molecule type" value="Genomic_DNA"/>
</dbReference>
<keyword evidence="3" id="KW-0732">Signal</keyword>
<evidence type="ECO:0000256" key="5">
    <source>
        <dbReference type="SAM" id="Phobius"/>
    </source>
</evidence>
<dbReference type="InterPro" id="IPR029058">
    <property type="entry name" value="AB_hydrolase_fold"/>
</dbReference>
<keyword evidence="2 3" id="KW-0378">Hydrolase</keyword>
<dbReference type="AlphaFoldDB" id="A0A8S4N6L4"/>
<dbReference type="PROSITE" id="PS00122">
    <property type="entry name" value="CARBOXYLESTERASE_B_1"/>
    <property type="match status" value="1"/>
</dbReference>
<dbReference type="OrthoDB" id="408631at2759"/>
<feature type="signal peptide" evidence="3">
    <location>
        <begin position="1"/>
        <end position="24"/>
    </location>
</feature>
<evidence type="ECO:0000259" key="6">
    <source>
        <dbReference type="Pfam" id="PF00135"/>
    </source>
</evidence>
<dbReference type="InterPro" id="IPR019826">
    <property type="entry name" value="Carboxylesterase_B_AS"/>
</dbReference>
<keyword evidence="5" id="KW-1133">Transmembrane helix</keyword>
<feature type="domain" description="Carboxylesterase type B" evidence="6">
    <location>
        <begin position="26"/>
        <end position="566"/>
    </location>
</feature>
<organism evidence="7 8">
    <name type="scientific">Owenia fusiformis</name>
    <name type="common">Polychaete worm</name>
    <dbReference type="NCBI Taxonomy" id="6347"/>
    <lineage>
        <taxon>Eukaryota</taxon>
        <taxon>Metazoa</taxon>
        <taxon>Spiralia</taxon>
        <taxon>Lophotrochozoa</taxon>
        <taxon>Annelida</taxon>
        <taxon>Polychaeta</taxon>
        <taxon>Sedentaria</taxon>
        <taxon>Canalipalpata</taxon>
        <taxon>Sabellida</taxon>
        <taxon>Oweniida</taxon>
        <taxon>Oweniidae</taxon>
        <taxon>Owenia</taxon>
    </lineage>
</organism>
<dbReference type="Proteomes" id="UP000749559">
    <property type="component" value="Unassembled WGS sequence"/>
</dbReference>
<gene>
    <name evidence="7" type="ORF">OFUS_LOCUS3696</name>
</gene>
<sequence length="647" mass="72767">MYHTHIVTVISALVFLGYLTPCLSIEVDTKYGKILGETLNLTDGRQVHTWLGIPYAKPPIGRLRFAKPEEPDIWNGTFDATRFRSACLQSGFLMAITHPDWDDYDEDCLNMNIYSPADMSEGPYPVMYHIHGGGNTAGANVQYPGYFLALKGTVVVSINYRLGLFGYFSTEDSAAPGNWGIWDCVLGLEWVRDNIHNFGGDPNNVTLIGQSAGAANVDMLILSEQARGLFHRAILQSGSAYWVSSTTGEIRRSAMNYAATLRHQYGWDVPNDTRGMVDFLRNSTDLNTTLMMFEAYQDPDEGMPPAYFGLHVDGRHTPSSILKDHPVNLRAKNDFANVPIIGGITTEDGSLWALGIPEMWFDGPNQEEYEDIMRERIDVLAPQNSDKEAIFQAVRFEFSNWPHPNNRNGNRDKIVQIATDASFGLGQIMHLRSHGQVNNESVYQYNFRFISSSIRLGFLSWLGCIHICELPYVWGHPLLKEEPVPVLNHSLVNTFINWTAEDRGYADMVITMFTNFAKYSNPSPSPVSGPTHDVTWEAYRLDKRNYMWFDRDYGNKENYRSHEYAFYLDYLPYLINRTVTNDTSTTVGPSTTRATATTQRPGEDPEKIRFRNATIALGVISGVLLIALLLVGGCFFISKGREGGKLV</sequence>
<dbReference type="GO" id="GO:0016787">
    <property type="term" value="F:hydrolase activity"/>
    <property type="evidence" value="ECO:0007669"/>
    <property type="project" value="UniProtKB-KW"/>
</dbReference>
<comment type="caution">
    <text evidence="7">The sequence shown here is derived from an EMBL/GenBank/DDBJ whole genome shotgun (WGS) entry which is preliminary data.</text>
</comment>
<evidence type="ECO:0000313" key="8">
    <source>
        <dbReference type="Proteomes" id="UP000749559"/>
    </source>
</evidence>
<evidence type="ECO:0000313" key="7">
    <source>
        <dbReference type="EMBL" id="CAH1776529.1"/>
    </source>
</evidence>
<keyword evidence="5" id="KW-0812">Transmembrane</keyword>
<feature type="transmembrane region" description="Helical" evidence="5">
    <location>
        <begin position="615"/>
        <end position="637"/>
    </location>
</feature>
<dbReference type="SUPFAM" id="SSF53474">
    <property type="entry name" value="alpha/beta-Hydrolases"/>
    <property type="match status" value="1"/>
</dbReference>
<keyword evidence="8" id="KW-1185">Reference proteome</keyword>
<feature type="region of interest" description="Disordered" evidence="4">
    <location>
        <begin position="584"/>
        <end position="604"/>
    </location>
</feature>
<protein>
    <recommendedName>
        <fullName evidence="3">Carboxylic ester hydrolase</fullName>
        <ecNumber evidence="3">3.1.1.-</ecNumber>
    </recommendedName>
</protein>
<dbReference type="InterPro" id="IPR002018">
    <property type="entry name" value="CarbesteraseB"/>
</dbReference>
<evidence type="ECO:0000256" key="4">
    <source>
        <dbReference type="SAM" id="MobiDB-lite"/>
    </source>
</evidence>
<keyword evidence="5" id="KW-0472">Membrane</keyword>
<comment type="similarity">
    <text evidence="1 3">Belongs to the type-B carboxylesterase/lipase family.</text>
</comment>
<dbReference type="EC" id="3.1.1.-" evidence="3"/>
<evidence type="ECO:0000256" key="3">
    <source>
        <dbReference type="RuleBase" id="RU361235"/>
    </source>
</evidence>
<evidence type="ECO:0000256" key="2">
    <source>
        <dbReference type="ARBA" id="ARBA00022801"/>
    </source>
</evidence>
<accession>A0A8S4N6L4</accession>
<dbReference type="PANTHER" id="PTHR43903">
    <property type="entry name" value="NEUROLIGIN"/>
    <property type="match status" value="1"/>
</dbReference>